<sequence>MAKVHAILSSPTLPWLLCEPLQSHPSLVGVVLLPIISCNRARVQSCCDGKFYKLKQVKRMINISKARPKFAQQR</sequence>
<dbReference type="Proteomes" id="UP001163046">
    <property type="component" value="Unassembled WGS sequence"/>
</dbReference>
<keyword evidence="2" id="KW-1185">Reference proteome</keyword>
<accession>A0A9W9ZC58</accession>
<gene>
    <name evidence="1" type="ORF">OS493_021942</name>
</gene>
<name>A0A9W9ZC58_9CNID</name>
<feature type="non-terminal residue" evidence="1">
    <location>
        <position position="1"/>
    </location>
</feature>
<proteinExistence type="predicted"/>
<dbReference type="EMBL" id="MU826364">
    <property type="protein sequence ID" value="KAJ7378640.1"/>
    <property type="molecule type" value="Genomic_DNA"/>
</dbReference>
<dbReference type="AlphaFoldDB" id="A0A9W9ZC58"/>
<comment type="caution">
    <text evidence="1">The sequence shown here is derived from an EMBL/GenBank/DDBJ whole genome shotgun (WGS) entry which is preliminary data.</text>
</comment>
<evidence type="ECO:0000313" key="2">
    <source>
        <dbReference type="Proteomes" id="UP001163046"/>
    </source>
</evidence>
<evidence type="ECO:0000313" key="1">
    <source>
        <dbReference type="EMBL" id="KAJ7378640.1"/>
    </source>
</evidence>
<reference evidence="1" key="1">
    <citation type="submission" date="2023-01" db="EMBL/GenBank/DDBJ databases">
        <title>Genome assembly of the deep-sea coral Lophelia pertusa.</title>
        <authorList>
            <person name="Herrera S."/>
            <person name="Cordes E."/>
        </authorList>
    </citation>
    <scope>NUCLEOTIDE SEQUENCE</scope>
    <source>
        <strain evidence="1">USNM1676648</strain>
        <tissue evidence="1">Polyp</tissue>
    </source>
</reference>
<protein>
    <submittedName>
        <fullName evidence="1">Uncharacterized protein</fullName>
    </submittedName>
</protein>
<organism evidence="1 2">
    <name type="scientific">Desmophyllum pertusum</name>
    <dbReference type="NCBI Taxonomy" id="174260"/>
    <lineage>
        <taxon>Eukaryota</taxon>
        <taxon>Metazoa</taxon>
        <taxon>Cnidaria</taxon>
        <taxon>Anthozoa</taxon>
        <taxon>Hexacorallia</taxon>
        <taxon>Scleractinia</taxon>
        <taxon>Caryophylliina</taxon>
        <taxon>Caryophylliidae</taxon>
        <taxon>Desmophyllum</taxon>
    </lineage>
</organism>